<comment type="caution">
    <text evidence="2">The sequence shown here is derived from an EMBL/GenBank/DDBJ whole genome shotgun (WGS) entry which is preliminary data.</text>
</comment>
<evidence type="ECO:0000313" key="2">
    <source>
        <dbReference type="EMBL" id="SAK79026.1"/>
    </source>
</evidence>
<reference evidence="2" key="1">
    <citation type="submission" date="2016-01" db="EMBL/GenBank/DDBJ databases">
        <authorList>
            <person name="Peeters C."/>
        </authorList>
    </citation>
    <scope>NUCLEOTIDE SEQUENCE</scope>
    <source>
        <strain evidence="2">LMG 29320</strain>
    </source>
</reference>
<protein>
    <submittedName>
        <fullName evidence="2">Uncharacterized protein</fullName>
    </submittedName>
</protein>
<dbReference type="EMBL" id="FCNX02000009">
    <property type="protein sequence ID" value="SAK79026.1"/>
    <property type="molecule type" value="Genomic_DNA"/>
</dbReference>
<accession>A0A158CAS5</accession>
<gene>
    <name evidence="2" type="ORF">AWB77_03832</name>
</gene>
<dbReference type="AlphaFoldDB" id="A0A158CAS5"/>
<proteinExistence type="predicted"/>
<evidence type="ECO:0000256" key="1">
    <source>
        <dbReference type="SAM" id="MobiDB-lite"/>
    </source>
</evidence>
<organism evidence="2 3">
    <name type="scientific">Caballeronia fortuita</name>
    <dbReference type="NCBI Taxonomy" id="1777138"/>
    <lineage>
        <taxon>Bacteria</taxon>
        <taxon>Pseudomonadati</taxon>
        <taxon>Pseudomonadota</taxon>
        <taxon>Betaproteobacteria</taxon>
        <taxon>Burkholderiales</taxon>
        <taxon>Burkholderiaceae</taxon>
        <taxon>Caballeronia</taxon>
    </lineage>
</organism>
<evidence type="ECO:0000313" key="3">
    <source>
        <dbReference type="Proteomes" id="UP000054903"/>
    </source>
</evidence>
<keyword evidence="3" id="KW-1185">Reference proteome</keyword>
<sequence length="36" mass="3826">MAMLEVGNRLKSGTTLREGGSSPRQSVNLLLPGRIS</sequence>
<feature type="region of interest" description="Disordered" evidence="1">
    <location>
        <begin position="1"/>
        <end position="36"/>
    </location>
</feature>
<dbReference type="Proteomes" id="UP000054903">
    <property type="component" value="Unassembled WGS sequence"/>
</dbReference>
<name>A0A158CAS5_9BURK</name>